<evidence type="ECO:0000256" key="9">
    <source>
        <dbReference type="ARBA" id="ARBA00022989"/>
    </source>
</evidence>
<dbReference type="GO" id="GO:0008270">
    <property type="term" value="F:zinc ion binding"/>
    <property type="evidence" value="ECO:0007669"/>
    <property type="project" value="UniProtKB-KW"/>
</dbReference>
<dbReference type="PANTHER" id="PTHR45768:SF34">
    <property type="entry name" value="RING-H2 FINGER PROTEIN ATL64"/>
    <property type="match status" value="1"/>
</dbReference>
<dbReference type="Proteomes" id="UP001327560">
    <property type="component" value="Chromosome 5"/>
</dbReference>
<proteinExistence type="inferred from homology"/>
<dbReference type="InterPro" id="IPR001841">
    <property type="entry name" value="Znf_RING"/>
</dbReference>
<evidence type="ECO:0000256" key="5">
    <source>
        <dbReference type="ARBA" id="ARBA00022723"/>
    </source>
</evidence>
<keyword evidence="9 13" id="KW-1133">Transmembrane helix</keyword>
<evidence type="ECO:0000256" key="11">
    <source>
        <dbReference type="ARBA" id="ARBA00024209"/>
    </source>
</evidence>
<dbReference type="Pfam" id="PF13639">
    <property type="entry name" value="zf-RING_2"/>
    <property type="match status" value="1"/>
</dbReference>
<keyword evidence="6 12" id="KW-0863">Zinc-finger</keyword>
<keyword evidence="7" id="KW-0833">Ubl conjugation pathway</keyword>
<evidence type="ECO:0000256" key="8">
    <source>
        <dbReference type="ARBA" id="ARBA00022833"/>
    </source>
</evidence>
<dbReference type="AlphaFoldDB" id="A0AAQ3KJX4"/>
<dbReference type="InterPro" id="IPR013083">
    <property type="entry name" value="Znf_RING/FYVE/PHD"/>
</dbReference>
<dbReference type="GO" id="GO:0016020">
    <property type="term" value="C:membrane"/>
    <property type="evidence" value="ECO:0007669"/>
    <property type="project" value="UniProtKB-SubCell"/>
</dbReference>
<dbReference type="PANTHER" id="PTHR45768">
    <property type="entry name" value="E3 UBIQUITIN-PROTEIN LIGASE RNF13-LIKE"/>
    <property type="match status" value="1"/>
</dbReference>
<keyword evidence="5" id="KW-0479">Metal-binding</keyword>
<dbReference type="Gene3D" id="3.30.40.10">
    <property type="entry name" value="Zinc/RING finger domain, C3HC4 (zinc finger)"/>
    <property type="match status" value="1"/>
</dbReference>
<dbReference type="SUPFAM" id="SSF57850">
    <property type="entry name" value="RING/U-box"/>
    <property type="match status" value="1"/>
</dbReference>
<feature type="transmembrane region" description="Helical" evidence="13">
    <location>
        <begin position="12"/>
        <end position="30"/>
    </location>
</feature>
<keyword evidence="16" id="KW-1185">Reference proteome</keyword>
<dbReference type="GO" id="GO:0016740">
    <property type="term" value="F:transferase activity"/>
    <property type="evidence" value="ECO:0007669"/>
    <property type="project" value="UniProtKB-KW"/>
</dbReference>
<dbReference type="EMBL" id="CP136894">
    <property type="protein sequence ID" value="WOL08258.1"/>
    <property type="molecule type" value="Genomic_DNA"/>
</dbReference>
<dbReference type="PROSITE" id="PS50089">
    <property type="entry name" value="ZF_RING_2"/>
    <property type="match status" value="1"/>
</dbReference>
<evidence type="ECO:0000256" key="2">
    <source>
        <dbReference type="ARBA" id="ARBA00004906"/>
    </source>
</evidence>
<evidence type="ECO:0000256" key="6">
    <source>
        <dbReference type="ARBA" id="ARBA00022771"/>
    </source>
</evidence>
<keyword evidence="4 13" id="KW-0812">Transmembrane</keyword>
<dbReference type="CDD" id="cd16461">
    <property type="entry name" value="RING-H2_EL5-like"/>
    <property type="match status" value="1"/>
</dbReference>
<evidence type="ECO:0000256" key="7">
    <source>
        <dbReference type="ARBA" id="ARBA00022786"/>
    </source>
</evidence>
<evidence type="ECO:0000313" key="16">
    <source>
        <dbReference type="Proteomes" id="UP001327560"/>
    </source>
</evidence>
<evidence type="ECO:0000256" key="4">
    <source>
        <dbReference type="ARBA" id="ARBA00022692"/>
    </source>
</evidence>
<keyword evidence="8" id="KW-0862">Zinc</keyword>
<evidence type="ECO:0000259" key="14">
    <source>
        <dbReference type="PROSITE" id="PS50089"/>
    </source>
</evidence>
<comment type="similarity">
    <text evidence="11">Belongs to the RING-type zinc finger family. ATL subfamily.</text>
</comment>
<name>A0AAQ3KJX4_9LILI</name>
<evidence type="ECO:0000313" key="15">
    <source>
        <dbReference type="EMBL" id="WOL08258.1"/>
    </source>
</evidence>
<evidence type="ECO:0000256" key="10">
    <source>
        <dbReference type="ARBA" id="ARBA00023136"/>
    </source>
</evidence>
<sequence>MSNFQMSLRLYTGSIVLLIFVIAGVLYRLVCRTQRRLNLAEPPPVSPHGIGLSSAAANASPRDAGLSQSAIDALPTFAFEGGSTETQCAVCLNVVTEGEMMRLLPYCKHAFHVACIDAWLRSHSLCPLCRAEAKPPSPARSAEKMEV</sequence>
<accession>A0AAQ3KJX4</accession>
<keyword evidence="3" id="KW-0808">Transferase</keyword>
<protein>
    <recommendedName>
        <fullName evidence="14">RING-type domain-containing protein</fullName>
    </recommendedName>
</protein>
<keyword evidence="10 13" id="KW-0472">Membrane</keyword>
<comment type="pathway">
    <text evidence="2">Protein modification; protein ubiquitination.</text>
</comment>
<evidence type="ECO:0000256" key="3">
    <source>
        <dbReference type="ARBA" id="ARBA00022679"/>
    </source>
</evidence>
<organism evidence="15 16">
    <name type="scientific">Canna indica</name>
    <name type="common">Indian-shot</name>
    <dbReference type="NCBI Taxonomy" id="4628"/>
    <lineage>
        <taxon>Eukaryota</taxon>
        <taxon>Viridiplantae</taxon>
        <taxon>Streptophyta</taxon>
        <taxon>Embryophyta</taxon>
        <taxon>Tracheophyta</taxon>
        <taxon>Spermatophyta</taxon>
        <taxon>Magnoliopsida</taxon>
        <taxon>Liliopsida</taxon>
        <taxon>Zingiberales</taxon>
        <taxon>Cannaceae</taxon>
        <taxon>Canna</taxon>
    </lineage>
</organism>
<feature type="domain" description="RING-type" evidence="14">
    <location>
        <begin position="88"/>
        <end position="130"/>
    </location>
</feature>
<evidence type="ECO:0000256" key="13">
    <source>
        <dbReference type="SAM" id="Phobius"/>
    </source>
</evidence>
<dbReference type="SMART" id="SM00184">
    <property type="entry name" value="RING"/>
    <property type="match status" value="1"/>
</dbReference>
<gene>
    <name evidence="15" type="ORF">Cni_G17010</name>
</gene>
<reference evidence="15 16" key="1">
    <citation type="submission" date="2023-10" db="EMBL/GenBank/DDBJ databases">
        <title>Chromosome-scale genome assembly provides insights into flower coloration mechanisms of Canna indica.</title>
        <authorList>
            <person name="Li C."/>
        </authorList>
    </citation>
    <scope>NUCLEOTIDE SEQUENCE [LARGE SCALE GENOMIC DNA]</scope>
    <source>
        <tissue evidence="15">Flower</tissue>
    </source>
</reference>
<evidence type="ECO:0000256" key="1">
    <source>
        <dbReference type="ARBA" id="ARBA00004167"/>
    </source>
</evidence>
<evidence type="ECO:0000256" key="12">
    <source>
        <dbReference type="PROSITE-ProRule" id="PRU00175"/>
    </source>
</evidence>
<comment type="subcellular location">
    <subcellularLocation>
        <location evidence="1">Membrane</location>
        <topology evidence="1">Single-pass membrane protein</topology>
    </subcellularLocation>
</comment>